<feature type="transmembrane region" description="Helical" evidence="6">
    <location>
        <begin position="6"/>
        <end position="23"/>
    </location>
</feature>
<keyword evidence="2 6" id="KW-1003">Cell membrane</keyword>
<name>A0ABM1PBT0_DROAR</name>
<comment type="caution">
    <text evidence="6">Lacks conserved residue(s) required for the propagation of feature annotation.</text>
</comment>
<evidence type="ECO:0000256" key="4">
    <source>
        <dbReference type="ARBA" id="ARBA00022989"/>
    </source>
</evidence>
<dbReference type="Proteomes" id="UP000694904">
    <property type="component" value="Chromosome 5"/>
</dbReference>
<reference evidence="7" key="2">
    <citation type="journal article" date="2016" name="G3 (Bethesda)">
        <title>Genome Evolution in Three Species of Cactophilic Drosophila.</title>
        <authorList>
            <person name="Sanchez-Flores A."/>
            <person name="Penazola F."/>
            <person name="Carpinteyro-Ponce J."/>
            <person name="Nazario-Yepiz N."/>
            <person name="Abreu-Goodger C."/>
            <person name="Machado C.A."/>
            <person name="Markow T.A."/>
        </authorList>
    </citation>
    <scope>NUCLEOTIDE SEQUENCE [LARGE SCALE GENOMIC DNA]</scope>
</reference>
<comment type="subcellular location">
    <subcellularLocation>
        <location evidence="1 6">Cell membrane</location>
        <topology evidence="1 6">Multi-pass membrane protein</topology>
    </subcellularLocation>
</comment>
<comment type="similarity">
    <text evidence="6">Belongs to the insect chemoreceptor superfamily. Gustatory receptor (GR) family.</text>
</comment>
<evidence type="ECO:0000256" key="1">
    <source>
        <dbReference type="ARBA" id="ARBA00004651"/>
    </source>
</evidence>
<keyword evidence="5 6" id="KW-0472">Membrane</keyword>
<keyword evidence="7" id="KW-1185">Reference proteome</keyword>
<dbReference type="Pfam" id="PF08395">
    <property type="entry name" value="7tm_7"/>
    <property type="match status" value="1"/>
</dbReference>
<evidence type="ECO:0000256" key="5">
    <source>
        <dbReference type="ARBA" id="ARBA00023136"/>
    </source>
</evidence>
<feature type="transmembrane region" description="Helical" evidence="6">
    <location>
        <begin position="259"/>
        <end position="283"/>
    </location>
</feature>
<evidence type="ECO:0000256" key="3">
    <source>
        <dbReference type="ARBA" id="ARBA00022692"/>
    </source>
</evidence>
<reference evidence="8" key="3">
    <citation type="submission" date="2025-08" db="UniProtKB">
        <authorList>
            <consortium name="RefSeq"/>
        </authorList>
    </citation>
    <scope>IDENTIFICATION</scope>
    <source>
        <tissue evidence="8">Whole organism</tissue>
    </source>
</reference>
<dbReference type="RefSeq" id="XP_017864666.1">
    <property type="nucleotide sequence ID" value="XM_018009177.1"/>
</dbReference>
<evidence type="ECO:0000313" key="8">
    <source>
        <dbReference type="RefSeq" id="XP_017864666.1"/>
    </source>
</evidence>
<gene>
    <name evidence="8" type="primary">LOC108614957</name>
</gene>
<feature type="transmembrane region" description="Helical" evidence="6">
    <location>
        <begin position="70"/>
        <end position="94"/>
    </location>
</feature>
<keyword evidence="6" id="KW-0807">Transducer</keyword>
<sequence>MELLSVFVSISRAIGLCNLRYVAERKRFELDHGLMLGYWLLLNVVYVVLTPVCFVLMVNSYYSCQGMDMLSMAYSCVSLTKSCSLFVVLGSVWLRRQRIRRVCNGYMRLLERFTQYHANYSYWRRHLWKLLLSNTRFVVLLNQLFGPGSALMCGVDDDEVVTGLPPIYIGLSVAVLLMDLLASCTDSLAYCVVGTSNRLLECMSQEALELTRDLRWLPPSRGRHRAVYQRQLLAAWHRLWHSCRQLDKLLVELLKIFQALLLLNVFTNYLTEISLFFNLVVLIADAEFISPWRCYFYSVVCLSFHFDILLTFSIFGANQVKWKHLSVRLQQLWLALKATHVNFRSDTHFKINSIIYQFNSILQLEFAMIYLNRRLQPQPRKVRNLQIMGLFDMNRGFWNSMNASIGMNVLILWQLAYKNYY</sequence>
<evidence type="ECO:0000313" key="7">
    <source>
        <dbReference type="Proteomes" id="UP000694904"/>
    </source>
</evidence>
<dbReference type="InterPro" id="IPR013604">
    <property type="entry name" value="7TM_chemorcpt"/>
</dbReference>
<accession>A0ABM1PBT0</accession>
<feature type="transmembrane region" description="Helical" evidence="6">
    <location>
        <begin position="396"/>
        <end position="416"/>
    </location>
</feature>
<organism evidence="7 8">
    <name type="scientific">Drosophila arizonae</name>
    <name type="common">Fruit fly</name>
    <dbReference type="NCBI Taxonomy" id="7263"/>
    <lineage>
        <taxon>Eukaryota</taxon>
        <taxon>Metazoa</taxon>
        <taxon>Ecdysozoa</taxon>
        <taxon>Arthropoda</taxon>
        <taxon>Hexapoda</taxon>
        <taxon>Insecta</taxon>
        <taxon>Pterygota</taxon>
        <taxon>Neoptera</taxon>
        <taxon>Endopterygota</taxon>
        <taxon>Diptera</taxon>
        <taxon>Brachycera</taxon>
        <taxon>Muscomorpha</taxon>
        <taxon>Ephydroidea</taxon>
        <taxon>Drosophilidae</taxon>
        <taxon>Drosophila</taxon>
    </lineage>
</organism>
<feature type="transmembrane region" description="Helical" evidence="6">
    <location>
        <begin position="35"/>
        <end position="58"/>
    </location>
</feature>
<feature type="transmembrane region" description="Helical" evidence="6">
    <location>
        <begin position="295"/>
        <end position="315"/>
    </location>
</feature>
<reference evidence="7" key="1">
    <citation type="journal article" date="1997" name="Nucleic Acids Res.">
        <title>tRNAscan-SE: a program for improved detection of transfer RNA genes in genomic sequence.</title>
        <authorList>
            <person name="Lowe T.M."/>
            <person name="Eddy S.R."/>
        </authorList>
    </citation>
    <scope>NUCLEOTIDE SEQUENCE [LARGE SCALE GENOMIC DNA]</scope>
</reference>
<keyword evidence="3 6" id="KW-0812">Transmembrane</keyword>
<protein>
    <recommendedName>
        <fullName evidence="6">Gustatory receptor</fullName>
    </recommendedName>
</protein>
<keyword evidence="4 6" id="KW-1133">Transmembrane helix</keyword>
<evidence type="ECO:0000256" key="2">
    <source>
        <dbReference type="ARBA" id="ARBA00022475"/>
    </source>
</evidence>
<keyword evidence="6 8" id="KW-0675">Receptor</keyword>
<proteinExistence type="inferred from homology"/>
<evidence type="ECO:0000256" key="6">
    <source>
        <dbReference type="RuleBase" id="RU363108"/>
    </source>
</evidence>
<dbReference type="GeneID" id="108614957"/>
<comment type="function">
    <text evidence="6">Gustatory receptor which mediates acceptance or avoidance behavior, depending on its substrates.</text>
</comment>